<evidence type="ECO:0000313" key="3">
    <source>
        <dbReference type="EMBL" id="KAF9755327.1"/>
    </source>
</evidence>
<dbReference type="Pfam" id="PF21581">
    <property type="entry name" value="SCD"/>
    <property type="match status" value="1"/>
</dbReference>
<dbReference type="EMBL" id="JADCTT010000003">
    <property type="protein sequence ID" value="KAF9755327.1"/>
    <property type="molecule type" value="Genomic_DNA"/>
</dbReference>
<feature type="compositionally biased region" description="Polar residues" evidence="1">
    <location>
        <begin position="112"/>
        <end position="124"/>
    </location>
</feature>
<feature type="region of interest" description="Disordered" evidence="1">
    <location>
        <begin position="1089"/>
        <end position="1172"/>
    </location>
</feature>
<sequence>MQTARLPLRQIMDSNGNPSPDPDTAARRRSGRVVRAPDKFSPEAAGPSSVAKRKRDAGEEGEDDENDDPEVDDESDEADQLSDDEPAPSRRARKSSQTKRAKKPSAKKPKINGTQHATANNTVTLPRMPKKVVRLDTGDKGTGLYAEIFSQGNSSDTVAQQWLESYRKDTTVALLDLINCVLQCIGCEQEVTIDDIRDPDNIPNRLRDLENSYLEQQETEYPLISRSKSAKSFRDLLLGFVASWVELLHESELLYKDEEVMENVQSWLGSMSSSRVRSFRHTATTISLSVTSGLVEVASTLDHRITNIEQQLQASKRGKNKPRTAEFQQNLDEANEYRDKCTNILQGYFDVVFVHRYRDSDPKIRTECVEALGHWIWELPTVFMEPSYLRYLGWMLSDTYGPTRQEVLKQLARIFKRDSEQLGHFIDRFRPRLVEIATRDAEVAVRVAAIAAIDTLREAALLVPEELDVIGQLIYDNEIRIRKAVVGFFVACVDEVFASTVQALGGTDALDEFDSTDDDDYNTPRREWVNIKCLAETLSGYDSQIEERQQTGGIAGLDVAVDLLATHAPETRISLASQVLYERVPEIKRWQLLAGYLLFDHTTSTKAKSRSRKADSPEAAFKKAVAPSPAEELILLQVLVSGVKLNLTHVVEPDKGRRRVPRHDIEAAQEDIAIELSDIIPQLLSKFGAEPETATTVLQLEHFVALESFQQLRQDTSKYDALLDEVCTQFNRHDDIRVISEATAALLHARRQEELEELTDAKLATLWESNINALRNIDKTCELSARGNLAAGSLKSLSIVLMKISKLSGISDCIELLEAEGSSDDSSSPVVGILSNIVHRGKFEPQEDEIDDLEDEVVSYAIKACQFYFMWKVRSLSKLISDGVGVLGEDLDRLFVLRSTYRRYLIETFSSRAAIDELRLFATGCLCDLHLTFATLRTPIENYRPSSSSASHSSADNLQKLVQDIESGLVPEFLQIFDGAEKQYAKRSKRDKTLNTPADDDEPIDDDPMDDEGENDEDENLTPEERFAAELKSEKALCELAAKLVLAIRAKIIDRRGSEASKLRRRLQRNSTKLGNNFREVVSYLDESKRVKQDKKKGGAKTDKQTLSKERIEVDDQDEDDLEVEEIEDVEDVADNEKEDLEGELEDDLIEDVDDEPEERQNNDRDDSILGD</sequence>
<feature type="compositionally biased region" description="Basic residues" evidence="1">
    <location>
        <begin position="90"/>
        <end position="110"/>
    </location>
</feature>
<accession>A0A8H7TSL1</accession>
<feature type="domain" description="SCD" evidence="2">
    <location>
        <begin position="353"/>
        <end position="436"/>
    </location>
</feature>
<dbReference type="Proteomes" id="UP000616885">
    <property type="component" value="Unassembled WGS sequence"/>
</dbReference>
<dbReference type="SUPFAM" id="SSF48371">
    <property type="entry name" value="ARM repeat"/>
    <property type="match status" value="1"/>
</dbReference>
<dbReference type="GO" id="GO:0000785">
    <property type="term" value="C:chromatin"/>
    <property type="evidence" value="ECO:0007669"/>
    <property type="project" value="TreeGrafter"/>
</dbReference>
<dbReference type="AlphaFoldDB" id="A0A8H7TSL1"/>
<dbReference type="InterPro" id="IPR056396">
    <property type="entry name" value="HEAT_SCC3-SA"/>
</dbReference>
<gene>
    <name evidence="3" type="ORF">IM811_010768</name>
</gene>
<evidence type="ECO:0000313" key="4">
    <source>
        <dbReference type="Proteomes" id="UP000616885"/>
    </source>
</evidence>
<dbReference type="InterPro" id="IPR020839">
    <property type="entry name" value="SCD"/>
</dbReference>
<feature type="region of interest" description="Disordered" evidence="1">
    <location>
        <begin position="987"/>
        <end position="1022"/>
    </location>
</feature>
<feature type="compositionally biased region" description="Acidic residues" evidence="1">
    <location>
        <begin position="1115"/>
        <end position="1158"/>
    </location>
</feature>
<proteinExistence type="predicted"/>
<feature type="compositionally biased region" description="Basic and acidic residues" evidence="1">
    <location>
        <begin position="1089"/>
        <end position="1114"/>
    </location>
</feature>
<dbReference type="GO" id="GO:0008278">
    <property type="term" value="C:cohesin complex"/>
    <property type="evidence" value="ECO:0007669"/>
    <property type="project" value="TreeGrafter"/>
</dbReference>
<evidence type="ECO:0000259" key="2">
    <source>
        <dbReference type="PROSITE" id="PS51425"/>
    </source>
</evidence>
<reference evidence="3" key="1">
    <citation type="submission" date="2020-10" db="EMBL/GenBank/DDBJ databases">
        <title>High-Quality Genome Resource of Clonostachys rosea strain S41 by Oxford Nanopore Long-Read Sequencing.</title>
        <authorList>
            <person name="Wang H."/>
        </authorList>
    </citation>
    <scope>NUCLEOTIDE SEQUENCE</scope>
    <source>
        <strain evidence="3">S41</strain>
    </source>
</reference>
<protein>
    <recommendedName>
        <fullName evidence="2">SCD domain-containing protein</fullName>
    </recommendedName>
</protein>
<feature type="compositionally biased region" description="Acidic residues" evidence="1">
    <location>
        <begin position="998"/>
        <end position="1022"/>
    </location>
</feature>
<comment type="caution">
    <text evidence="3">The sequence shown here is derived from an EMBL/GenBank/DDBJ whole genome shotgun (WGS) entry which is preliminary data.</text>
</comment>
<evidence type="ECO:0000256" key="1">
    <source>
        <dbReference type="SAM" id="MobiDB-lite"/>
    </source>
</evidence>
<dbReference type="PROSITE" id="PS51425">
    <property type="entry name" value="SCD"/>
    <property type="match status" value="1"/>
</dbReference>
<dbReference type="PANTHER" id="PTHR11199:SF0">
    <property type="entry name" value="LD34181P-RELATED"/>
    <property type="match status" value="1"/>
</dbReference>
<dbReference type="Pfam" id="PF08514">
    <property type="entry name" value="STAG"/>
    <property type="match status" value="1"/>
</dbReference>
<feature type="compositionally biased region" description="Acidic residues" evidence="1">
    <location>
        <begin position="59"/>
        <end position="86"/>
    </location>
</feature>
<dbReference type="InterPro" id="IPR016024">
    <property type="entry name" value="ARM-type_fold"/>
</dbReference>
<dbReference type="GO" id="GO:0005634">
    <property type="term" value="C:nucleus"/>
    <property type="evidence" value="ECO:0007669"/>
    <property type="project" value="TreeGrafter"/>
</dbReference>
<dbReference type="Pfam" id="PF24571">
    <property type="entry name" value="HEAT_SCC3-SA"/>
    <property type="match status" value="1"/>
</dbReference>
<dbReference type="InterPro" id="IPR013721">
    <property type="entry name" value="STAG"/>
</dbReference>
<feature type="region of interest" description="Disordered" evidence="1">
    <location>
        <begin position="1"/>
        <end position="124"/>
    </location>
</feature>
<dbReference type="PANTHER" id="PTHR11199">
    <property type="entry name" value="STROMAL ANTIGEN"/>
    <property type="match status" value="1"/>
</dbReference>
<dbReference type="InterPro" id="IPR039662">
    <property type="entry name" value="Cohesin_Scc3/SA"/>
</dbReference>
<name>A0A8H7TSL1_BIOOC</name>
<dbReference type="GO" id="GO:0007062">
    <property type="term" value="P:sister chromatid cohesion"/>
    <property type="evidence" value="ECO:0007669"/>
    <property type="project" value="UniProtKB-ARBA"/>
</dbReference>
<dbReference type="InterPro" id="IPR011989">
    <property type="entry name" value="ARM-like"/>
</dbReference>
<dbReference type="Gene3D" id="1.25.10.10">
    <property type="entry name" value="Leucine-rich Repeat Variant"/>
    <property type="match status" value="1"/>
</dbReference>
<feature type="compositionally biased region" description="Basic and acidic residues" evidence="1">
    <location>
        <begin position="1159"/>
        <end position="1172"/>
    </location>
</feature>
<organism evidence="3 4">
    <name type="scientific">Bionectria ochroleuca</name>
    <name type="common">Gliocladium roseum</name>
    <dbReference type="NCBI Taxonomy" id="29856"/>
    <lineage>
        <taxon>Eukaryota</taxon>
        <taxon>Fungi</taxon>
        <taxon>Dikarya</taxon>
        <taxon>Ascomycota</taxon>
        <taxon>Pezizomycotina</taxon>
        <taxon>Sordariomycetes</taxon>
        <taxon>Hypocreomycetidae</taxon>
        <taxon>Hypocreales</taxon>
        <taxon>Bionectriaceae</taxon>
        <taxon>Clonostachys</taxon>
    </lineage>
</organism>
<dbReference type="GO" id="GO:0003682">
    <property type="term" value="F:chromatin binding"/>
    <property type="evidence" value="ECO:0007669"/>
    <property type="project" value="TreeGrafter"/>
</dbReference>